<keyword evidence="5" id="KW-0804">Transcription</keyword>
<evidence type="ECO:0000256" key="5">
    <source>
        <dbReference type="ARBA" id="ARBA00023163"/>
    </source>
</evidence>
<dbReference type="Pfam" id="PF04904">
    <property type="entry name" value="SAM_NCD1"/>
    <property type="match status" value="1"/>
</dbReference>
<evidence type="ECO:0000259" key="10">
    <source>
        <dbReference type="Pfam" id="PF04905"/>
    </source>
</evidence>
<dbReference type="SUPFAM" id="SSF47769">
    <property type="entry name" value="SAM/Pointed domain"/>
    <property type="match status" value="1"/>
</dbReference>
<dbReference type="STRING" id="268475.A0A0V1HY21"/>
<dbReference type="Pfam" id="PF04905">
    <property type="entry name" value="NCD2"/>
    <property type="match status" value="1"/>
</dbReference>
<dbReference type="GO" id="GO:0005634">
    <property type="term" value="C:nucleus"/>
    <property type="evidence" value="ECO:0007669"/>
    <property type="project" value="UniProtKB-SubCell"/>
</dbReference>
<dbReference type="InterPro" id="IPR006988">
    <property type="entry name" value="Nab_N"/>
</dbReference>
<dbReference type="GO" id="GO:0003712">
    <property type="term" value="F:transcription coregulator activity"/>
    <property type="evidence" value="ECO:0007669"/>
    <property type="project" value="InterPro"/>
</dbReference>
<dbReference type="AlphaFoldDB" id="A0A0V1HY21"/>
<comment type="subcellular location">
    <subcellularLocation>
        <location evidence="1">Nucleus</location>
    </subcellularLocation>
</comment>
<dbReference type="Gene3D" id="1.20.120.2010">
    <property type="entry name" value="NAB conserved domain 2"/>
    <property type="match status" value="1"/>
</dbReference>
<dbReference type="InterPro" id="IPR013761">
    <property type="entry name" value="SAM/pointed_sf"/>
</dbReference>
<dbReference type="FunFam" id="1.20.120.2010:FF:000001">
    <property type="entry name" value="NGFI-A-binding protein 1 isoform X1"/>
    <property type="match status" value="1"/>
</dbReference>
<evidence type="ECO:0000256" key="4">
    <source>
        <dbReference type="ARBA" id="ARBA00023015"/>
    </source>
</evidence>
<keyword evidence="7" id="KW-0175">Coiled coil</keyword>
<evidence type="ECO:0000256" key="8">
    <source>
        <dbReference type="SAM" id="MobiDB-lite"/>
    </source>
</evidence>
<keyword evidence="6" id="KW-0539">Nucleus</keyword>
<dbReference type="Proteomes" id="UP000055024">
    <property type="component" value="Unassembled WGS sequence"/>
</dbReference>
<name>A0A0V1HY21_9BILA</name>
<dbReference type="OrthoDB" id="10028556at2759"/>
<proteinExistence type="inferred from homology"/>
<sequence>MSNSSTPVTNHLPNSPSEWQLYLVLQRANLLQYYDTFISQGGDDVQQLLEAGEEEFLEIMALVGMASKPLHVRRLQKSLQEYGSNPSTFQLIAMQKSGTILTTPTCTVTQLMQNAAATVSVAFGNTPPTALQGSILASTGIAGQQIATAPCSAESQSVLLNSQSNGSTSMWNPSLSDGVDFAYDSYNYSGASPTLTDGQICRLSDCASLLAKSLPEYEPKMIQNKKKIGRDLLNVMEMAEDAPNRLDEFRKYAAIYGRFDAKRKADKPLTFHEVSVNEAAAQICLHRPALLTRRDELFPLARQVVRDAGYNYMKTNSTHRSESEPELMTMDMNRKRSTPAESLSSSGDKSPASCTSNFSQLSPGGQTENACSELRSVSPFHCSTSEMKKRRRMDEISTELSNILQEQETLKLRVNQAQDLDELHIIQKELQKLTQKQLELTDEQANLAMLFSVDSILMNKTDTVDPEGETLNSQISAASFEETSLTNDIQPDNHRIMLSTSSNDDKINEIARSD</sequence>
<evidence type="ECO:0000256" key="3">
    <source>
        <dbReference type="ARBA" id="ARBA00022491"/>
    </source>
</evidence>
<feature type="compositionally biased region" description="Polar residues" evidence="8">
    <location>
        <begin position="339"/>
        <end position="370"/>
    </location>
</feature>
<dbReference type="CDD" id="cd09487">
    <property type="entry name" value="SAM_superfamily"/>
    <property type="match status" value="1"/>
</dbReference>
<dbReference type="PANTHER" id="PTHR12623:SF10">
    <property type="entry name" value="NGFI-A-BINDING PROTEIN HOMOLOG"/>
    <property type="match status" value="1"/>
</dbReference>
<evidence type="ECO:0000256" key="6">
    <source>
        <dbReference type="ARBA" id="ARBA00023242"/>
    </source>
</evidence>
<dbReference type="InterPro" id="IPR039040">
    <property type="entry name" value="NAB_fam"/>
</dbReference>
<evidence type="ECO:0000256" key="1">
    <source>
        <dbReference type="ARBA" id="ARBA00004123"/>
    </source>
</evidence>
<gene>
    <name evidence="11" type="primary">nab</name>
    <name evidence="11" type="ORF">T11_6331</name>
</gene>
<evidence type="ECO:0000256" key="2">
    <source>
        <dbReference type="ARBA" id="ARBA00008864"/>
    </source>
</evidence>
<feature type="region of interest" description="Disordered" evidence="8">
    <location>
        <begin position="334"/>
        <end position="372"/>
    </location>
</feature>
<keyword evidence="4" id="KW-0805">Transcription regulation</keyword>
<evidence type="ECO:0000256" key="7">
    <source>
        <dbReference type="SAM" id="Coils"/>
    </source>
</evidence>
<feature type="coiled-coil region" evidence="7">
    <location>
        <begin position="400"/>
        <end position="446"/>
    </location>
</feature>
<dbReference type="GO" id="GO:0045892">
    <property type="term" value="P:negative regulation of DNA-templated transcription"/>
    <property type="evidence" value="ECO:0007669"/>
    <property type="project" value="InterPro"/>
</dbReference>
<organism evidence="11 12">
    <name type="scientific">Trichinella zimbabwensis</name>
    <dbReference type="NCBI Taxonomy" id="268475"/>
    <lineage>
        <taxon>Eukaryota</taxon>
        <taxon>Metazoa</taxon>
        <taxon>Ecdysozoa</taxon>
        <taxon>Nematoda</taxon>
        <taxon>Enoplea</taxon>
        <taxon>Dorylaimia</taxon>
        <taxon>Trichinellida</taxon>
        <taxon>Trichinellidae</taxon>
        <taxon>Trichinella</taxon>
    </lineage>
</organism>
<dbReference type="PANTHER" id="PTHR12623">
    <property type="entry name" value="NGFI-A BINDING PROTEIN"/>
    <property type="match status" value="1"/>
</dbReference>
<feature type="domain" description="NAB co-repressor" evidence="10">
    <location>
        <begin position="195"/>
        <end position="317"/>
    </location>
</feature>
<evidence type="ECO:0000259" key="9">
    <source>
        <dbReference type="Pfam" id="PF04904"/>
    </source>
</evidence>
<comment type="similarity">
    <text evidence="2">Belongs to the NAB family.</text>
</comment>
<keyword evidence="12" id="KW-1185">Reference proteome</keyword>
<dbReference type="InterPro" id="IPR006989">
    <property type="entry name" value="NAB_co-repressor_dom"/>
</dbReference>
<accession>A0A0V1HY21</accession>
<reference evidence="11 12" key="1">
    <citation type="submission" date="2015-01" db="EMBL/GenBank/DDBJ databases">
        <title>Evolution of Trichinella species and genotypes.</title>
        <authorList>
            <person name="Korhonen P.K."/>
            <person name="Edoardo P."/>
            <person name="Giuseppe L.R."/>
            <person name="Gasser R.B."/>
        </authorList>
    </citation>
    <scope>NUCLEOTIDE SEQUENCE [LARGE SCALE GENOMIC DNA]</scope>
    <source>
        <strain evidence="11">ISS1029</strain>
    </source>
</reference>
<protein>
    <submittedName>
        <fullName evidence="11">NGFI-A-binding-like protein</fullName>
    </submittedName>
</protein>
<feature type="domain" description="Nab N-terminal" evidence="9">
    <location>
        <begin position="13"/>
        <end position="90"/>
    </location>
</feature>
<comment type="caution">
    <text evidence="11">The sequence shown here is derived from an EMBL/GenBank/DDBJ whole genome shotgun (WGS) entry which is preliminary data.</text>
</comment>
<dbReference type="Gene3D" id="1.10.150.50">
    <property type="entry name" value="Transcription Factor, Ets-1"/>
    <property type="match status" value="1"/>
</dbReference>
<evidence type="ECO:0000313" key="11">
    <source>
        <dbReference type="EMBL" id="KRZ15598.1"/>
    </source>
</evidence>
<dbReference type="InterPro" id="IPR038398">
    <property type="entry name" value="NCD2_sf"/>
</dbReference>
<keyword evidence="3" id="KW-0678">Repressor</keyword>
<evidence type="ECO:0000313" key="12">
    <source>
        <dbReference type="Proteomes" id="UP000055024"/>
    </source>
</evidence>
<dbReference type="EMBL" id="JYDP01000017">
    <property type="protein sequence ID" value="KRZ15598.1"/>
    <property type="molecule type" value="Genomic_DNA"/>
</dbReference>